<protein>
    <recommendedName>
        <fullName evidence="8">Transcription initiation factor TFIID subunit 10</fullName>
    </recommendedName>
</protein>
<evidence type="ECO:0000256" key="3">
    <source>
        <dbReference type="ARBA" id="ARBA00023163"/>
    </source>
</evidence>
<reference evidence="7" key="1">
    <citation type="journal article" date="2010" name="Genome Biol.">
        <title>Genome sequence of the necrotrophic plant pathogen Pythium ultimum reveals original pathogenicity mechanisms and effector repertoire.</title>
        <authorList>
            <person name="Levesque C.A."/>
            <person name="Brouwer H."/>
            <person name="Cano L."/>
            <person name="Hamilton J.P."/>
            <person name="Holt C."/>
            <person name="Huitema E."/>
            <person name="Raffaele S."/>
            <person name="Robideau G.P."/>
            <person name="Thines M."/>
            <person name="Win J."/>
            <person name="Zerillo M.M."/>
            <person name="Beakes G.W."/>
            <person name="Boore J.L."/>
            <person name="Busam D."/>
            <person name="Dumas B."/>
            <person name="Ferriera S."/>
            <person name="Fuerstenberg S.I."/>
            <person name="Gachon C.M."/>
            <person name="Gaulin E."/>
            <person name="Govers F."/>
            <person name="Grenville-Briggs L."/>
            <person name="Horner N."/>
            <person name="Hostetler J."/>
            <person name="Jiang R.H."/>
            <person name="Johnson J."/>
            <person name="Krajaejun T."/>
            <person name="Lin H."/>
            <person name="Meijer H.J."/>
            <person name="Moore B."/>
            <person name="Morris P."/>
            <person name="Phuntmart V."/>
            <person name="Puiu D."/>
            <person name="Shetty J."/>
            <person name="Stajich J.E."/>
            <person name="Tripathy S."/>
            <person name="Wawra S."/>
            <person name="van West P."/>
            <person name="Whitty B.R."/>
            <person name="Coutinho P.M."/>
            <person name="Henrissat B."/>
            <person name="Martin F."/>
            <person name="Thomas P.D."/>
            <person name="Tyler B.M."/>
            <person name="De Vries R.P."/>
            <person name="Kamoun S."/>
            <person name="Yandell M."/>
            <person name="Tisserat N."/>
            <person name="Buell C.R."/>
        </authorList>
    </citation>
    <scope>NUCLEOTIDE SEQUENCE</scope>
    <source>
        <strain evidence="7">DAOM:BR144</strain>
    </source>
</reference>
<keyword evidence="4" id="KW-0539">Nucleus</keyword>
<evidence type="ECO:0000256" key="5">
    <source>
        <dbReference type="ARBA" id="ARBA00025730"/>
    </source>
</evidence>
<keyword evidence="3" id="KW-0804">Transcription</keyword>
<dbReference type="OMA" id="GFECDDV"/>
<dbReference type="Proteomes" id="UP000019132">
    <property type="component" value="Unassembled WGS sequence"/>
</dbReference>
<comment type="similarity">
    <text evidence="5">Belongs to the TAF10 family.</text>
</comment>
<reference evidence="7" key="2">
    <citation type="submission" date="2010-04" db="EMBL/GenBank/DDBJ databases">
        <authorList>
            <person name="Buell R."/>
            <person name="Hamilton J."/>
            <person name="Hostetler J."/>
        </authorList>
    </citation>
    <scope>NUCLEOTIDE SEQUENCE [LARGE SCALE GENOMIC DNA]</scope>
    <source>
        <strain evidence="7">DAOM:BR144</strain>
    </source>
</reference>
<evidence type="ECO:0008006" key="8">
    <source>
        <dbReference type="Google" id="ProtNLM"/>
    </source>
</evidence>
<dbReference type="GO" id="GO:0016251">
    <property type="term" value="F:RNA polymerase II general transcription initiation factor activity"/>
    <property type="evidence" value="ECO:0007669"/>
    <property type="project" value="TreeGrafter"/>
</dbReference>
<accession>K3W652</accession>
<dbReference type="GO" id="GO:0000124">
    <property type="term" value="C:SAGA complex"/>
    <property type="evidence" value="ECO:0007669"/>
    <property type="project" value="TreeGrafter"/>
</dbReference>
<dbReference type="GO" id="GO:1990841">
    <property type="term" value="F:promoter-specific chromatin binding"/>
    <property type="evidence" value="ECO:0007669"/>
    <property type="project" value="TreeGrafter"/>
</dbReference>
<name>K3W652_GLOUD</name>
<dbReference type="InParanoid" id="K3W652"/>
<evidence type="ECO:0000256" key="2">
    <source>
        <dbReference type="ARBA" id="ARBA00023015"/>
    </source>
</evidence>
<sequence>MDDATQLNDFLEVLANYAPTVPEEVVEYYLQQSGFNTSDPRLVRMVALAAHKFLLDVSHDALQYQRIRAQSSSSSASSAATATGASATSAAALMAANGGANSASNRVVLTMEDLAASLKEYGVSICKPEYVSDVAHES</sequence>
<dbReference type="eggNOG" id="KOG3423">
    <property type="taxonomic scope" value="Eukaryota"/>
</dbReference>
<evidence type="ECO:0000256" key="1">
    <source>
        <dbReference type="ARBA" id="ARBA00004123"/>
    </source>
</evidence>
<evidence type="ECO:0000256" key="4">
    <source>
        <dbReference type="ARBA" id="ARBA00023242"/>
    </source>
</evidence>
<dbReference type="HOGENOM" id="CLU_064104_4_1_1"/>
<keyword evidence="7" id="KW-1185">Reference proteome</keyword>
<dbReference type="PANTHER" id="PTHR21242">
    <property type="entry name" value="TRANSCRIPTION INITIATION FACTOR TFIID SUBUNIT 10"/>
    <property type="match status" value="1"/>
</dbReference>
<dbReference type="STRING" id="431595.K3W652"/>
<dbReference type="GO" id="GO:0005669">
    <property type="term" value="C:transcription factor TFIID complex"/>
    <property type="evidence" value="ECO:0007669"/>
    <property type="project" value="TreeGrafter"/>
</dbReference>
<dbReference type="VEuPathDB" id="FungiDB:PYU1_G000443"/>
<dbReference type="EnsemblProtists" id="PYU1_T000443">
    <property type="protein sequence ID" value="PYU1_T000443"/>
    <property type="gene ID" value="PYU1_G000443"/>
</dbReference>
<dbReference type="PANTHER" id="PTHR21242:SF0">
    <property type="entry name" value="TRANSCRIPTION INITIATION FACTOR TFIID SUBUNIT 10"/>
    <property type="match status" value="1"/>
</dbReference>
<reference evidence="6" key="3">
    <citation type="submission" date="2015-02" db="UniProtKB">
        <authorList>
            <consortium name="EnsemblProtists"/>
        </authorList>
    </citation>
    <scope>IDENTIFICATION</scope>
    <source>
        <strain evidence="6">DAOM BR144</strain>
    </source>
</reference>
<evidence type="ECO:0000313" key="6">
    <source>
        <dbReference type="EnsemblProtists" id="PYU1_T000443"/>
    </source>
</evidence>
<dbReference type="PRINTS" id="PR01443">
    <property type="entry name" value="TFIID30KDSUB"/>
</dbReference>
<organism evidence="6 7">
    <name type="scientific">Globisporangium ultimum (strain ATCC 200006 / CBS 805.95 / DAOM BR144)</name>
    <name type="common">Pythium ultimum</name>
    <dbReference type="NCBI Taxonomy" id="431595"/>
    <lineage>
        <taxon>Eukaryota</taxon>
        <taxon>Sar</taxon>
        <taxon>Stramenopiles</taxon>
        <taxon>Oomycota</taxon>
        <taxon>Peronosporomycetes</taxon>
        <taxon>Pythiales</taxon>
        <taxon>Pythiaceae</taxon>
        <taxon>Globisporangium</taxon>
    </lineage>
</organism>
<dbReference type="Pfam" id="PF03540">
    <property type="entry name" value="TAF10"/>
    <property type="match status" value="1"/>
</dbReference>
<dbReference type="EMBL" id="GL376636">
    <property type="status" value="NOT_ANNOTATED_CDS"/>
    <property type="molecule type" value="Genomic_DNA"/>
</dbReference>
<dbReference type="GO" id="GO:0006367">
    <property type="term" value="P:transcription initiation at RNA polymerase II promoter"/>
    <property type="evidence" value="ECO:0007669"/>
    <property type="project" value="TreeGrafter"/>
</dbReference>
<comment type="subcellular location">
    <subcellularLocation>
        <location evidence="1">Nucleus</location>
    </subcellularLocation>
</comment>
<evidence type="ECO:0000313" key="7">
    <source>
        <dbReference type="Proteomes" id="UP000019132"/>
    </source>
</evidence>
<dbReference type="AlphaFoldDB" id="K3W652"/>
<proteinExistence type="inferred from homology"/>
<dbReference type="InterPro" id="IPR003923">
    <property type="entry name" value="TAF10"/>
</dbReference>
<keyword evidence="2" id="KW-0805">Transcription regulation</keyword>
<dbReference type="CDD" id="cd07982">
    <property type="entry name" value="HFD_TAF10"/>
    <property type="match status" value="1"/>
</dbReference>